<name>A0A498LMA6_LABRO</name>
<organism evidence="2 3">
    <name type="scientific">Labeo rohita</name>
    <name type="common">Indian major carp</name>
    <name type="synonym">Cyprinus rohita</name>
    <dbReference type="NCBI Taxonomy" id="84645"/>
    <lineage>
        <taxon>Eukaryota</taxon>
        <taxon>Metazoa</taxon>
        <taxon>Chordata</taxon>
        <taxon>Craniata</taxon>
        <taxon>Vertebrata</taxon>
        <taxon>Euteleostomi</taxon>
        <taxon>Actinopterygii</taxon>
        <taxon>Neopterygii</taxon>
        <taxon>Teleostei</taxon>
        <taxon>Ostariophysi</taxon>
        <taxon>Cypriniformes</taxon>
        <taxon>Cyprinidae</taxon>
        <taxon>Labeoninae</taxon>
        <taxon>Labeonini</taxon>
        <taxon>Labeo</taxon>
    </lineage>
</organism>
<keyword evidence="3" id="KW-1185">Reference proteome</keyword>
<keyword evidence="2" id="KW-0808">Transferase</keyword>
<proteinExistence type="predicted"/>
<keyword evidence="2" id="KW-0418">Kinase</keyword>
<accession>A0A498LMA6</accession>
<dbReference type="EMBL" id="QBIY01013287">
    <property type="protein sequence ID" value="RXN09280.1"/>
    <property type="molecule type" value="Genomic_DNA"/>
</dbReference>
<evidence type="ECO:0000256" key="1">
    <source>
        <dbReference type="SAM" id="MobiDB-lite"/>
    </source>
</evidence>
<dbReference type="Proteomes" id="UP000290572">
    <property type="component" value="Unassembled WGS sequence"/>
</dbReference>
<dbReference type="GO" id="GO:0016301">
    <property type="term" value="F:kinase activity"/>
    <property type="evidence" value="ECO:0007669"/>
    <property type="project" value="UniProtKB-KW"/>
</dbReference>
<evidence type="ECO:0000313" key="2">
    <source>
        <dbReference type="EMBL" id="RXN09280.1"/>
    </source>
</evidence>
<dbReference type="AlphaFoldDB" id="A0A498LMA6"/>
<sequence length="155" mass="16941">MDVTCSVEDNDHQEAPFSAPEVPPTAEDQQMEDVLPQDQDSPVSPSADDSPSHLLRHLDCDKITRNEGHELVQKFQDALPWSMRSLDLLSKDSCHRHPGAKDSVRAASEINVNVILNATGPGPAELSEVRVTRTTDVTAQATFSELLSPDFLVLA</sequence>
<reference evidence="2 3" key="1">
    <citation type="submission" date="2018-03" db="EMBL/GenBank/DDBJ databases">
        <title>Draft genome sequence of Rohu Carp (Labeo rohita).</title>
        <authorList>
            <person name="Das P."/>
            <person name="Kushwaha B."/>
            <person name="Joshi C.G."/>
            <person name="Kumar D."/>
            <person name="Nagpure N.S."/>
            <person name="Sahoo L."/>
            <person name="Das S.P."/>
            <person name="Bit A."/>
            <person name="Patnaik S."/>
            <person name="Meher P.K."/>
            <person name="Jayasankar P."/>
            <person name="Koringa P.G."/>
            <person name="Patel N.V."/>
            <person name="Hinsu A.T."/>
            <person name="Kumar R."/>
            <person name="Pandey M."/>
            <person name="Agarwal S."/>
            <person name="Srivastava S."/>
            <person name="Singh M."/>
            <person name="Iquebal M.A."/>
            <person name="Jaiswal S."/>
            <person name="Angadi U.B."/>
            <person name="Kumar N."/>
            <person name="Raza M."/>
            <person name="Shah T.M."/>
            <person name="Rai A."/>
            <person name="Jena J.K."/>
        </authorList>
    </citation>
    <scope>NUCLEOTIDE SEQUENCE [LARGE SCALE GENOMIC DNA]</scope>
    <source>
        <strain evidence="2">DASCIFA01</strain>
        <tissue evidence="2">Testis</tissue>
    </source>
</reference>
<evidence type="ECO:0000313" key="3">
    <source>
        <dbReference type="Proteomes" id="UP000290572"/>
    </source>
</evidence>
<feature type="region of interest" description="Disordered" evidence="1">
    <location>
        <begin position="1"/>
        <end position="54"/>
    </location>
</feature>
<feature type="compositionally biased region" description="Low complexity" evidence="1">
    <location>
        <begin position="36"/>
        <end position="49"/>
    </location>
</feature>
<comment type="caution">
    <text evidence="2">The sequence shown here is derived from an EMBL/GenBank/DDBJ whole genome shotgun (WGS) entry which is preliminary data.</text>
</comment>
<protein>
    <submittedName>
        <fullName evidence="2">Serine threonine-kinase pim-1-like protein</fullName>
    </submittedName>
</protein>
<gene>
    <name evidence="2" type="ORF">ROHU_011101</name>
</gene>